<organism evidence="16 17">
    <name type="scientific">Pelobates cultripes</name>
    <name type="common">Western spadefoot toad</name>
    <dbReference type="NCBI Taxonomy" id="61616"/>
    <lineage>
        <taxon>Eukaryota</taxon>
        <taxon>Metazoa</taxon>
        <taxon>Chordata</taxon>
        <taxon>Craniata</taxon>
        <taxon>Vertebrata</taxon>
        <taxon>Euteleostomi</taxon>
        <taxon>Amphibia</taxon>
        <taxon>Batrachia</taxon>
        <taxon>Anura</taxon>
        <taxon>Pelobatoidea</taxon>
        <taxon>Pelobatidae</taxon>
        <taxon>Pelobates</taxon>
    </lineage>
</organism>
<dbReference type="Gene3D" id="3.30.60.190">
    <property type="match status" value="1"/>
</dbReference>
<evidence type="ECO:0000313" key="17">
    <source>
        <dbReference type="Proteomes" id="UP001295444"/>
    </source>
</evidence>
<keyword evidence="1" id="KW-1017">Isopeptide bond</keyword>
<evidence type="ECO:0000256" key="5">
    <source>
        <dbReference type="ARBA" id="ARBA00022771"/>
    </source>
</evidence>
<dbReference type="InterPro" id="IPR057721">
    <property type="entry name" value="BCD1_alpha/beta"/>
</dbReference>
<dbReference type="EMBL" id="OW240919">
    <property type="protein sequence ID" value="CAH2310416.1"/>
    <property type="molecule type" value="Genomic_DNA"/>
</dbReference>
<dbReference type="PANTHER" id="PTHR13483:SF3">
    <property type="entry name" value="BOX C_D SNORNA PROTEIN 1"/>
    <property type="match status" value="1"/>
</dbReference>
<reference evidence="16" key="1">
    <citation type="submission" date="2022-03" db="EMBL/GenBank/DDBJ databases">
        <authorList>
            <person name="Alioto T."/>
            <person name="Alioto T."/>
            <person name="Gomez Garrido J."/>
        </authorList>
    </citation>
    <scope>NUCLEOTIDE SEQUENCE</scope>
</reference>
<evidence type="ECO:0000256" key="3">
    <source>
        <dbReference type="ARBA" id="ARBA00022553"/>
    </source>
</evidence>
<evidence type="ECO:0000256" key="11">
    <source>
        <dbReference type="ARBA" id="ARBA00068630"/>
    </source>
</evidence>
<feature type="domain" description="HIT-type" evidence="15">
    <location>
        <begin position="16"/>
        <end position="50"/>
    </location>
</feature>
<dbReference type="InterPro" id="IPR007529">
    <property type="entry name" value="Znf_HIT"/>
</dbReference>
<comment type="subunit">
    <text evidence="10">Interacts with FBL, SNU13, NOP58, NUFIP1, RUVBL1, RUVBL2 and TAF9. Interacts (via HIT-type zinc finger) with the RUVBL1/RUVBL2 complex in the presence of ADP.</text>
</comment>
<accession>A0AAD1SRI1</accession>
<keyword evidence="6" id="KW-0862">Zinc</keyword>
<evidence type="ECO:0000256" key="13">
    <source>
        <dbReference type="PROSITE-ProRule" id="PRU00453"/>
    </source>
</evidence>
<dbReference type="Proteomes" id="UP001295444">
    <property type="component" value="Chromosome 08"/>
</dbReference>
<keyword evidence="7" id="KW-0832">Ubl conjugation</keyword>
<evidence type="ECO:0000256" key="1">
    <source>
        <dbReference type="ARBA" id="ARBA00022499"/>
    </source>
</evidence>
<evidence type="ECO:0000256" key="14">
    <source>
        <dbReference type="SAM" id="SignalP"/>
    </source>
</evidence>
<evidence type="ECO:0000256" key="6">
    <source>
        <dbReference type="ARBA" id="ARBA00022833"/>
    </source>
</evidence>
<evidence type="ECO:0000256" key="12">
    <source>
        <dbReference type="ARBA" id="ARBA00077531"/>
    </source>
</evidence>
<gene>
    <name evidence="16" type="ORF">PECUL_23A055180</name>
</gene>
<dbReference type="Pfam" id="PF04438">
    <property type="entry name" value="zf-HIT"/>
    <property type="match status" value="1"/>
</dbReference>
<name>A0AAD1SRI1_PELCU</name>
<feature type="chain" id="PRO_5042079644" description="Box C/D snoRNA protein 1" evidence="14">
    <location>
        <begin position="19"/>
        <end position="257"/>
    </location>
</feature>
<dbReference type="PANTHER" id="PTHR13483">
    <property type="entry name" value="BOX C_D SNORNA PROTEIN 1-RELATED"/>
    <property type="match status" value="1"/>
</dbReference>
<dbReference type="GO" id="GO:0000492">
    <property type="term" value="P:box C/D snoRNP assembly"/>
    <property type="evidence" value="ECO:0007669"/>
    <property type="project" value="TreeGrafter"/>
</dbReference>
<keyword evidence="14" id="KW-0732">Signal</keyword>
<keyword evidence="2" id="KW-0690">Ribosome biogenesis</keyword>
<keyword evidence="17" id="KW-1185">Reference proteome</keyword>
<dbReference type="PROSITE" id="PS51083">
    <property type="entry name" value="ZF_HIT"/>
    <property type="match status" value="1"/>
</dbReference>
<evidence type="ECO:0000259" key="15">
    <source>
        <dbReference type="PROSITE" id="PS51083"/>
    </source>
</evidence>
<dbReference type="GO" id="GO:0000463">
    <property type="term" value="P:maturation of LSU-rRNA from tricistronic rRNA transcript (SSU-rRNA, 5.8S rRNA, LSU-rRNA)"/>
    <property type="evidence" value="ECO:0007669"/>
    <property type="project" value="TreeGrafter"/>
</dbReference>
<dbReference type="SUPFAM" id="SSF144232">
    <property type="entry name" value="HIT/MYND zinc finger-like"/>
    <property type="match status" value="1"/>
</dbReference>
<dbReference type="GO" id="GO:0005634">
    <property type="term" value="C:nucleus"/>
    <property type="evidence" value="ECO:0007669"/>
    <property type="project" value="TreeGrafter"/>
</dbReference>
<evidence type="ECO:0000256" key="10">
    <source>
        <dbReference type="ARBA" id="ARBA00061949"/>
    </source>
</evidence>
<keyword evidence="3" id="KW-0597">Phosphoprotein</keyword>
<dbReference type="InterPro" id="IPR051639">
    <property type="entry name" value="BCD1"/>
</dbReference>
<dbReference type="FunFam" id="3.30.60.190:FF:000001">
    <property type="entry name" value="box C/D snoRNA protein 1"/>
    <property type="match status" value="1"/>
</dbReference>
<evidence type="ECO:0000256" key="9">
    <source>
        <dbReference type="ARBA" id="ARBA00049654"/>
    </source>
</evidence>
<proteinExistence type="inferred from homology"/>
<sequence>MLLVKRCTFSLFLYSCEACGVSEAKYRCPRCLRYSCSLQCVKQHKMDSSCNGVRDKTEFVTIGKFNEMHLLSDYRFLEDAGRLVDCAARDRLLPRQTSNKFLNFMKNRARKHSIDLKILPIGFAKRKMNSTYFHKKEQRFYWHVKFQFPQSEAEYTEKGVPDNKILHKILERYIDPTESDPVIRQRLQIYTSSPSGVKVFMVLDQKKLGLGRYVELDLQKSLLDNLHNKTVIEFPTLCVVLKDFAGDFATCGQASIC</sequence>
<comment type="similarity">
    <text evidence="9">Belongs to the BCD1 family.</text>
</comment>
<dbReference type="GO" id="GO:0008270">
    <property type="term" value="F:zinc ion binding"/>
    <property type="evidence" value="ECO:0007669"/>
    <property type="project" value="UniProtKB-UniRule"/>
</dbReference>
<feature type="signal peptide" evidence="14">
    <location>
        <begin position="1"/>
        <end position="18"/>
    </location>
</feature>
<evidence type="ECO:0000256" key="4">
    <source>
        <dbReference type="ARBA" id="ARBA00022723"/>
    </source>
</evidence>
<evidence type="ECO:0000256" key="2">
    <source>
        <dbReference type="ARBA" id="ARBA00022517"/>
    </source>
</evidence>
<evidence type="ECO:0000313" key="16">
    <source>
        <dbReference type="EMBL" id="CAH2310416.1"/>
    </source>
</evidence>
<dbReference type="CDD" id="cd23023">
    <property type="entry name" value="zf-HIT_BCD1"/>
    <property type="match status" value="1"/>
</dbReference>
<comment type="function">
    <text evidence="8">Required for box C/D snoRNAs accumulation involved in snoRNA processing, snoRNA transport to the nucleolus and ribosome biogenesis.</text>
</comment>
<protein>
    <recommendedName>
        <fullName evidence="11">Box C/D snoRNA protein 1</fullName>
    </recommendedName>
    <alternativeName>
        <fullName evidence="12">Zinc finger HIT domain-containing protein 6</fullName>
    </alternativeName>
</protein>
<dbReference type="AlphaFoldDB" id="A0AAD1SRI1"/>
<keyword evidence="5 13" id="KW-0863">Zinc-finger</keyword>
<evidence type="ECO:0000256" key="7">
    <source>
        <dbReference type="ARBA" id="ARBA00022843"/>
    </source>
</evidence>
<evidence type="ECO:0000256" key="8">
    <source>
        <dbReference type="ARBA" id="ARBA00049598"/>
    </source>
</evidence>
<dbReference type="Pfam" id="PF25790">
    <property type="entry name" value="BCD1"/>
    <property type="match status" value="1"/>
</dbReference>
<dbReference type="GO" id="GO:0070761">
    <property type="term" value="C:pre-snoRNP complex"/>
    <property type="evidence" value="ECO:0007669"/>
    <property type="project" value="TreeGrafter"/>
</dbReference>
<dbReference type="GO" id="GO:0048254">
    <property type="term" value="P:snoRNA localization"/>
    <property type="evidence" value="ECO:0007669"/>
    <property type="project" value="TreeGrafter"/>
</dbReference>
<keyword evidence="4" id="KW-0479">Metal-binding</keyword>